<accession>A0A1R1PNC4</accession>
<dbReference type="PANTHER" id="PTHR15615:SF108">
    <property type="entry name" value="PROTEIN CNPPD1"/>
    <property type="match status" value="1"/>
</dbReference>
<dbReference type="InterPro" id="IPR036915">
    <property type="entry name" value="Cyclin-like_sf"/>
</dbReference>
<evidence type="ECO:0000313" key="2">
    <source>
        <dbReference type="EMBL" id="OMH82413.1"/>
    </source>
</evidence>
<gene>
    <name evidence="2" type="ORF">AX774_g4105</name>
</gene>
<dbReference type="EMBL" id="LSSK01000670">
    <property type="protein sequence ID" value="OMH82413.1"/>
    <property type="molecule type" value="Genomic_DNA"/>
</dbReference>
<reference evidence="3" key="1">
    <citation type="submission" date="2017-01" db="EMBL/GenBank/DDBJ databases">
        <authorList>
            <person name="Wang Y."/>
            <person name="White M."/>
            <person name="Kvist S."/>
            <person name="Moncalvo J.-M."/>
        </authorList>
    </citation>
    <scope>NUCLEOTIDE SEQUENCE [LARGE SCALE GENOMIC DNA]</scope>
    <source>
        <strain evidence="3">COL-18-3</strain>
    </source>
</reference>
<proteinExistence type="predicted"/>
<dbReference type="CDD" id="cd20557">
    <property type="entry name" value="CYCLIN_ScPCL1-like"/>
    <property type="match status" value="1"/>
</dbReference>
<dbReference type="AlphaFoldDB" id="A0A1R1PNC4"/>
<dbReference type="GO" id="GO:0000307">
    <property type="term" value="C:cyclin-dependent protein kinase holoenzyme complex"/>
    <property type="evidence" value="ECO:0007669"/>
    <property type="project" value="TreeGrafter"/>
</dbReference>
<dbReference type="GO" id="GO:0016538">
    <property type="term" value="F:cyclin-dependent protein serine/threonine kinase regulator activity"/>
    <property type="evidence" value="ECO:0007669"/>
    <property type="project" value="TreeGrafter"/>
</dbReference>
<protein>
    <submittedName>
        <fullName evidence="2">Cyclin-U4-1</fullName>
    </submittedName>
</protein>
<dbReference type="Gene3D" id="1.10.472.10">
    <property type="entry name" value="Cyclin-like"/>
    <property type="match status" value="1"/>
</dbReference>
<dbReference type="GO" id="GO:0005634">
    <property type="term" value="C:nucleus"/>
    <property type="evidence" value="ECO:0007669"/>
    <property type="project" value="TreeGrafter"/>
</dbReference>
<comment type="caution">
    <text evidence="2">The sequence shown here is derived from an EMBL/GenBank/DDBJ whole genome shotgun (WGS) entry which is preliminary data.</text>
</comment>
<dbReference type="PANTHER" id="PTHR15615">
    <property type="match status" value="1"/>
</dbReference>
<keyword evidence="3" id="KW-1185">Reference proteome</keyword>
<dbReference type="Proteomes" id="UP000188320">
    <property type="component" value="Unassembled WGS sequence"/>
</dbReference>
<evidence type="ECO:0000313" key="3">
    <source>
        <dbReference type="Proteomes" id="UP000188320"/>
    </source>
</evidence>
<evidence type="ECO:0000256" key="1">
    <source>
        <dbReference type="SAM" id="MobiDB-lite"/>
    </source>
</evidence>
<dbReference type="GO" id="GO:0019901">
    <property type="term" value="F:protein kinase binding"/>
    <property type="evidence" value="ECO:0007669"/>
    <property type="project" value="InterPro"/>
</dbReference>
<feature type="region of interest" description="Disordered" evidence="1">
    <location>
        <begin position="349"/>
        <end position="381"/>
    </location>
</feature>
<sequence>MVLELFTTSEKEYNTGLQTPKTDCTLNNLPELKSFIKNVTLRTKTSISCIILALLYLARIKANNPGLIGSTGSAYRLIISSLCVATKYLYDDAYHNYSWVQVCMGLFELCELNQMENEFMSYLQYQLFVSPNEWNQWVATIEARLVQTWKENGVAELLWKREVFLSNECCSRSVSSTVSNVAWSSKGKILLDSFSKALGSESKIGYSSTHKSNASITGKKFYVNIAGKTKNNSNGKDRVFFSTSNLPSRSKKMNSIKNLNFFRSKKIEDVEMAECCQDNSSDSITVDICTQPKRGRALVKLKQSFSSLTKMAGNGTTTCNQFGKKPRICNEREYIELSSPIYSTTRRAFNSTNHSKSSANIKSSSTSSSGVMSDSQTIVIM</sequence>
<organism evidence="2 3">
    <name type="scientific">Zancudomyces culisetae</name>
    <name type="common">Gut fungus</name>
    <name type="synonym">Smittium culisetae</name>
    <dbReference type="NCBI Taxonomy" id="1213189"/>
    <lineage>
        <taxon>Eukaryota</taxon>
        <taxon>Fungi</taxon>
        <taxon>Fungi incertae sedis</taxon>
        <taxon>Zoopagomycota</taxon>
        <taxon>Kickxellomycotina</taxon>
        <taxon>Harpellomycetes</taxon>
        <taxon>Harpellales</taxon>
        <taxon>Legeriomycetaceae</taxon>
        <taxon>Zancudomyces</taxon>
    </lineage>
</organism>
<dbReference type="Pfam" id="PF08613">
    <property type="entry name" value="Cyclin"/>
    <property type="match status" value="1"/>
</dbReference>
<dbReference type="OrthoDB" id="10250320at2759"/>
<dbReference type="SUPFAM" id="SSF47954">
    <property type="entry name" value="Cyclin-like"/>
    <property type="match status" value="1"/>
</dbReference>
<name>A0A1R1PNC4_ZANCU</name>
<feature type="compositionally biased region" description="Low complexity" evidence="1">
    <location>
        <begin position="355"/>
        <end position="375"/>
    </location>
</feature>
<dbReference type="InterPro" id="IPR013922">
    <property type="entry name" value="Cyclin_PHO80-like"/>
</dbReference>